<dbReference type="InterPro" id="IPR013325">
    <property type="entry name" value="RNA_pol_sigma_r2"/>
</dbReference>
<sequence>MELQTEERTPSSGEQRLLRSAHRARERIVTANLLLVVHCAVRYRGQGVDLAGLSRDLLRA</sequence>
<dbReference type="GO" id="GO:0003700">
    <property type="term" value="F:DNA-binding transcription factor activity"/>
    <property type="evidence" value="ECO:0007669"/>
    <property type="project" value="InterPro"/>
</dbReference>
<comment type="caution">
    <text evidence="1">The sequence shown here is derived from an EMBL/GenBank/DDBJ whole genome shotgun (WGS) entry which is preliminary data.</text>
</comment>
<proteinExistence type="predicted"/>
<dbReference type="Proteomes" id="UP000315454">
    <property type="component" value="Unassembled WGS sequence"/>
</dbReference>
<protein>
    <submittedName>
        <fullName evidence="1">Uncharacterized protein</fullName>
    </submittedName>
</protein>
<dbReference type="SUPFAM" id="SSF88946">
    <property type="entry name" value="Sigma2 domain of RNA polymerase sigma factors"/>
    <property type="match status" value="1"/>
</dbReference>
<dbReference type="AlphaFoldDB" id="A0A524RUQ6"/>
<evidence type="ECO:0000313" key="1">
    <source>
        <dbReference type="EMBL" id="TGH25586.1"/>
    </source>
</evidence>
<gene>
    <name evidence="1" type="ORF">ERJ68_02570</name>
</gene>
<dbReference type="GO" id="GO:0006352">
    <property type="term" value="P:DNA-templated transcription initiation"/>
    <property type="evidence" value="ECO:0007669"/>
    <property type="project" value="InterPro"/>
</dbReference>
<reference evidence="1 2" key="1">
    <citation type="journal article" date="2019" name="mSystems">
        <title>Life at home and on the roam: Genomic adaptions reflect the dual lifestyle of an intracellular, facultative symbiont.</title>
        <authorList>
            <person name="Burgsdorf I."/>
        </authorList>
    </citation>
    <scope>NUCLEOTIDE SEQUENCE [LARGE SCALE GENOMIC DNA]</scope>
    <source>
        <strain evidence="1">277cI</strain>
    </source>
</reference>
<accession>A0A524RUQ6</accession>
<evidence type="ECO:0000313" key="2">
    <source>
        <dbReference type="Proteomes" id="UP000315454"/>
    </source>
</evidence>
<name>A0A524RUQ6_9CHRO</name>
<dbReference type="Gene3D" id="1.20.120.1810">
    <property type="match status" value="1"/>
</dbReference>
<organism evidence="1 2">
    <name type="scientific">Aphanocapsa feldmannii 277cI</name>
    <dbReference type="NCBI Taxonomy" id="2507554"/>
    <lineage>
        <taxon>Bacteria</taxon>
        <taxon>Bacillati</taxon>
        <taxon>Cyanobacteriota</taxon>
        <taxon>Cyanophyceae</taxon>
        <taxon>Oscillatoriophycideae</taxon>
        <taxon>Chroococcales</taxon>
        <taxon>Microcystaceae</taxon>
        <taxon>Aphanocapsa</taxon>
    </lineage>
</organism>
<dbReference type="EMBL" id="SRMN01000029">
    <property type="protein sequence ID" value="TGH25586.1"/>
    <property type="molecule type" value="Genomic_DNA"/>
</dbReference>